<dbReference type="InterPro" id="IPR036388">
    <property type="entry name" value="WH-like_DNA-bd_sf"/>
</dbReference>
<dbReference type="InterPro" id="IPR002481">
    <property type="entry name" value="FUR"/>
</dbReference>
<dbReference type="STRING" id="1797532.A2729_05360"/>
<evidence type="ECO:0000313" key="2">
    <source>
        <dbReference type="EMBL" id="OGY43319.1"/>
    </source>
</evidence>
<sequence>MKNRTLKTRFTSQKVILESEVEDFTSFFTAEELHGKIRRSFPKIGIATIYRYLKSAVERGEVHSFQCERRAIYSTNSKNHCHFYCEVCGEKKHITLQNIGALQKGIRGKMCHFQIDVVGICEECLRK</sequence>
<dbReference type="EMBL" id="MHIB01000038">
    <property type="protein sequence ID" value="OGY43319.1"/>
    <property type="molecule type" value="Genomic_DNA"/>
</dbReference>
<dbReference type="GO" id="GO:0000976">
    <property type="term" value="F:transcription cis-regulatory region binding"/>
    <property type="evidence" value="ECO:0007669"/>
    <property type="project" value="TreeGrafter"/>
</dbReference>
<protein>
    <recommendedName>
        <fullName evidence="4">Transcriptional repressor</fullName>
    </recommendedName>
</protein>
<dbReference type="GO" id="GO:0008270">
    <property type="term" value="F:zinc ion binding"/>
    <property type="evidence" value="ECO:0007669"/>
    <property type="project" value="TreeGrafter"/>
</dbReference>
<dbReference type="AlphaFoldDB" id="A0A1G1XTB2"/>
<dbReference type="Gene3D" id="1.10.10.10">
    <property type="entry name" value="Winged helix-like DNA-binding domain superfamily/Winged helix DNA-binding domain"/>
    <property type="match status" value="1"/>
</dbReference>
<name>A0A1G1XTB2_9BACT</name>
<dbReference type="Pfam" id="PF01475">
    <property type="entry name" value="FUR"/>
    <property type="match status" value="1"/>
</dbReference>
<proteinExistence type="predicted"/>
<dbReference type="PANTHER" id="PTHR33202">
    <property type="entry name" value="ZINC UPTAKE REGULATION PROTEIN"/>
    <property type="match status" value="1"/>
</dbReference>
<dbReference type="Proteomes" id="UP000178930">
    <property type="component" value="Unassembled WGS sequence"/>
</dbReference>
<organism evidence="2 3">
    <name type="scientific">Candidatus Buchananbacteria bacterium RIFCSPHIGHO2_01_FULL_39_14</name>
    <dbReference type="NCBI Taxonomy" id="1797532"/>
    <lineage>
        <taxon>Bacteria</taxon>
        <taxon>Candidatus Buchananiibacteriota</taxon>
    </lineage>
</organism>
<keyword evidence="1" id="KW-0479">Metal-binding</keyword>
<evidence type="ECO:0000313" key="3">
    <source>
        <dbReference type="Proteomes" id="UP000178930"/>
    </source>
</evidence>
<dbReference type="GO" id="GO:0003700">
    <property type="term" value="F:DNA-binding transcription factor activity"/>
    <property type="evidence" value="ECO:0007669"/>
    <property type="project" value="InterPro"/>
</dbReference>
<dbReference type="GO" id="GO:1900376">
    <property type="term" value="P:regulation of secondary metabolite biosynthetic process"/>
    <property type="evidence" value="ECO:0007669"/>
    <property type="project" value="TreeGrafter"/>
</dbReference>
<comment type="caution">
    <text evidence="2">The sequence shown here is derived from an EMBL/GenBank/DDBJ whole genome shotgun (WGS) entry which is preliminary data.</text>
</comment>
<dbReference type="InterPro" id="IPR036390">
    <property type="entry name" value="WH_DNA-bd_sf"/>
</dbReference>
<comment type="cofactor">
    <cofactor evidence="1">
        <name>Zn(2+)</name>
        <dbReference type="ChEBI" id="CHEBI:29105"/>
    </cofactor>
    <text evidence="1">Binds 1 zinc ion per subunit.</text>
</comment>
<feature type="binding site" evidence="1">
    <location>
        <position position="88"/>
    </location>
    <ligand>
        <name>Zn(2+)</name>
        <dbReference type="ChEBI" id="CHEBI:29105"/>
    </ligand>
</feature>
<dbReference type="SUPFAM" id="SSF46785">
    <property type="entry name" value="Winged helix' DNA-binding domain"/>
    <property type="match status" value="1"/>
</dbReference>
<feature type="binding site" evidence="1">
    <location>
        <position position="85"/>
    </location>
    <ligand>
        <name>Zn(2+)</name>
        <dbReference type="ChEBI" id="CHEBI:29105"/>
    </ligand>
</feature>
<dbReference type="GO" id="GO:0045892">
    <property type="term" value="P:negative regulation of DNA-templated transcription"/>
    <property type="evidence" value="ECO:0007669"/>
    <property type="project" value="TreeGrafter"/>
</dbReference>
<feature type="binding site" evidence="1">
    <location>
        <position position="124"/>
    </location>
    <ligand>
        <name>Zn(2+)</name>
        <dbReference type="ChEBI" id="CHEBI:29105"/>
    </ligand>
</feature>
<keyword evidence="1" id="KW-0862">Zinc</keyword>
<feature type="binding site" evidence="1">
    <location>
        <position position="121"/>
    </location>
    <ligand>
        <name>Zn(2+)</name>
        <dbReference type="ChEBI" id="CHEBI:29105"/>
    </ligand>
</feature>
<evidence type="ECO:0008006" key="4">
    <source>
        <dbReference type="Google" id="ProtNLM"/>
    </source>
</evidence>
<dbReference type="PANTHER" id="PTHR33202:SF7">
    <property type="entry name" value="FERRIC UPTAKE REGULATION PROTEIN"/>
    <property type="match status" value="1"/>
</dbReference>
<evidence type="ECO:0000256" key="1">
    <source>
        <dbReference type="PIRSR" id="PIRSR602481-1"/>
    </source>
</evidence>
<gene>
    <name evidence="2" type="ORF">A2729_05360</name>
</gene>
<reference evidence="2 3" key="1">
    <citation type="journal article" date="2016" name="Nat. Commun.">
        <title>Thousands of microbial genomes shed light on interconnected biogeochemical processes in an aquifer system.</title>
        <authorList>
            <person name="Anantharaman K."/>
            <person name="Brown C.T."/>
            <person name="Hug L.A."/>
            <person name="Sharon I."/>
            <person name="Castelle C.J."/>
            <person name="Probst A.J."/>
            <person name="Thomas B.C."/>
            <person name="Singh A."/>
            <person name="Wilkins M.J."/>
            <person name="Karaoz U."/>
            <person name="Brodie E.L."/>
            <person name="Williams K.H."/>
            <person name="Hubbard S.S."/>
            <person name="Banfield J.F."/>
        </authorList>
    </citation>
    <scope>NUCLEOTIDE SEQUENCE [LARGE SCALE GENOMIC DNA]</scope>
</reference>
<accession>A0A1G1XTB2</accession>